<gene>
    <name evidence="2" type="ORF">GOQ27_12355</name>
</gene>
<dbReference type="InterPro" id="IPR004843">
    <property type="entry name" value="Calcineurin-like_PHP"/>
</dbReference>
<dbReference type="SUPFAM" id="SSF56300">
    <property type="entry name" value="Metallo-dependent phosphatases"/>
    <property type="match status" value="1"/>
</dbReference>
<dbReference type="RefSeq" id="WP_203367180.1">
    <property type="nucleotide sequence ID" value="NZ_WSFT01000044.1"/>
</dbReference>
<dbReference type="InterPro" id="IPR014578">
    <property type="entry name" value="Pesterase_CT488"/>
</dbReference>
<comment type="caution">
    <text evidence="2">The sequence shown here is derived from an EMBL/GenBank/DDBJ whole genome shotgun (WGS) entry which is preliminary data.</text>
</comment>
<dbReference type="PANTHER" id="PTHR31302">
    <property type="entry name" value="TRANSMEMBRANE PROTEIN WITH METALLOPHOSPHOESTERASE DOMAIN-RELATED"/>
    <property type="match status" value="1"/>
</dbReference>
<reference evidence="2" key="1">
    <citation type="submission" date="2019-12" db="EMBL/GenBank/DDBJ databases">
        <title>Clostridiaceae gen. nov. sp. nov., isolated from sediment in Xinjiang, China.</title>
        <authorList>
            <person name="Zhang R."/>
        </authorList>
    </citation>
    <scope>NUCLEOTIDE SEQUENCE</scope>
    <source>
        <strain evidence="2">D2Q-11</strain>
    </source>
</reference>
<dbReference type="GO" id="GO:0016787">
    <property type="term" value="F:hydrolase activity"/>
    <property type="evidence" value="ECO:0007669"/>
    <property type="project" value="InterPro"/>
</dbReference>
<dbReference type="PIRSF" id="PIRSF033094">
    <property type="entry name" value="Pesterase_CT488"/>
    <property type="match status" value="1"/>
</dbReference>
<feature type="domain" description="Calcineurin-like phosphoesterase" evidence="1">
    <location>
        <begin position="1"/>
        <end position="195"/>
    </location>
</feature>
<dbReference type="AlphaFoldDB" id="A0A942Z9L0"/>
<protein>
    <submittedName>
        <fullName evidence="2">Metallophosphoesterase</fullName>
    </submittedName>
</protein>
<dbReference type="Gene3D" id="3.60.21.10">
    <property type="match status" value="1"/>
</dbReference>
<name>A0A942Z9L0_9FIRM</name>
<dbReference type="InterPro" id="IPR029052">
    <property type="entry name" value="Metallo-depent_PP-like"/>
</dbReference>
<evidence type="ECO:0000259" key="1">
    <source>
        <dbReference type="Pfam" id="PF00149"/>
    </source>
</evidence>
<organism evidence="2 3">
    <name type="scientific">Anaeromonas frigoriresistens</name>
    <dbReference type="NCBI Taxonomy" id="2683708"/>
    <lineage>
        <taxon>Bacteria</taxon>
        <taxon>Bacillati</taxon>
        <taxon>Bacillota</taxon>
        <taxon>Tissierellia</taxon>
        <taxon>Tissierellales</taxon>
        <taxon>Thermohalobacteraceae</taxon>
        <taxon>Anaeromonas</taxon>
    </lineage>
</organism>
<evidence type="ECO:0000313" key="2">
    <source>
        <dbReference type="EMBL" id="MBS4539259.1"/>
    </source>
</evidence>
<sequence length="228" mass="26618">MAIYGIADLHLDPIGDKPMDVFSDKWINHEENIFNNWINKITDDDIVLIPGDISWALKLKDALIDLKKIEKLPGYKIIGKGNHDYWWETKSKLDKLGLEDIHFLYNDGYKYKNFGIAGTRGWCPKDSDEFKEKDIKIFDRELNRLKLSLEKIKDIDRKIVMIHYPPFNSDGAPNEFTHIMKEYNVEICVYGHLHAEGHKHVKEGMYNGINYICIASDFIDFDPIKILD</sequence>
<keyword evidence="3" id="KW-1185">Reference proteome</keyword>
<dbReference type="Proteomes" id="UP000724672">
    <property type="component" value="Unassembled WGS sequence"/>
</dbReference>
<proteinExistence type="predicted"/>
<accession>A0A942Z9L0</accession>
<dbReference type="PANTHER" id="PTHR31302:SF22">
    <property type="entry name" value="PHOSPHOESTERASE"/>
    <property type="match status" value="1"/>
</dbReference>
<dbReference type="Pfam" id="PF00149">
    <property type="entry name" value="Metallophos"/>
    <property type="match status" value="1"/>
</dbReference>
<dbReference type="EMBL" id="WSFT01000044">
    <property type="protein sequence ID" value="MBS4539259.1"/>
    <property type="molecule type" value="Genomic_DNA"/>
</dbReference>
<evidence type="ECO:0000313" key="3">
    <source>
        <dbReference type="Proteomes" id="UP000724672"/>
    </source>
</evidence>
<dbReference type="InterPro" id="IPR051158">
    <property type="entry name" value="Metallophosphoesterase_sf"/>
</dbReference>